<dbReference type="SMART" id="SM00091">
    <property type="entry name" value="PAS"/>
    <property type="match status" value="1"/>
</dbReference>
<keyword evidence="3" id="KW-0805">Transcription regulation</keyword>
<proteinExistence type="predicted"/>
<dbReference type="Pfam" id="PF00989">
    <property type="entry name" value="PAS"/>
    <property type="match status" value="1"/>
</dbReference>
<dbReference type="OrthoDB" id="9771372at2"/>
<dbReference type="CDD" id="cd00130">
    <property type="entry name" value="PAS"/>
    <property type="match status" value="1"/>
</dbReference>
<dbReference type="PROSITE" id="PS00675">
    <property type="entry name" value="SIGMA54_INTERACT_1"/>
    <property type="match status" value="1"/>
</dbReference>
<dbReference type="CDD" id="cd00009">
    <property type="entry name" value="AAA"/>
    <property type="match status" value="1"/>
</dbReference>
<dbReference type="InterPro" id="IPR009057">
    <property type="entry name" value="Homeodomain-like_sf"/>
</dbReference>
<dbReference type="SUPFAM" id="SSF52540">
    <property type="entry name" value="P-loop containing nucleoside triphosphate hydrolases"/>
    <property type="match status" value="1"/>
</dbReference>
<evidence type="ECO:0000256" key="1">
    <source>
        <dbReference type="ARBA" id="ARBA00022741"/>
    </source>
</evidence>
<dbReference type="SUPFAM" id="SSF55785">
    <property type="entry name" value="PYP-like sensor domain (PAS domain)"/>
    <property type="match status" value="1"/>
</dbReference>
<dbReference type="InterPro" id="IPR058031">
    <property type="entry name" value="AAA_lid_NorR"/>
</dbReference>
<feature type="domain" description="Sigma-54 factor interaction" evidence="5">
    <location>
        <begin position="222"/>
        <end position="452"/>
    </location>
</feature>
<accession>A0A3M8DGP4</accession>
<dbReference type="InterPro" id="IPR002197">
    <property type="entry name" value="HTH_Fis"/>
</dbReference>
<evidence type="ECO:0000259" key="6">
    <source>
        <dbReference type="PROSITE" id="PS50112"/>
    </source>
</evidence>
<feature type="domain" description="PAS" evidence="6">
    <location>
        <begin position="81"/>
        <end position="132"/>
    </location>
</feature>
<dbReference type="FunFam" id="3.40.50.300:FF:000006">
    <property type="entry name" value="DNA-binding transcriptional regulator NtrC"/>
    <property type="match status" value="1"/>
</dbReference>
<dbReference type="PROSITE" id="PS50045">
    <property type="entry name" value="SIGMA54_INTERACT_4"/>
    <property type="match status" value="1"/>
</dbReference>
<dbReference type="PRINTS" id="PR01590">
    <property type="entry name" value="HTHFIS"/>
</dbReference>
<dbReference type="SUPFAM" id="SSF54631">
    <property type="entry name" value="CBS-domain pair"/>
    <property type="match status" value="1"/>
</dbReference>
<evidence type="ECO:0000313" key="8">
    <source>
        <dbReference type="Proteomes" id="UP000271031"/>
    </source>
</evidence>
<dbReference type="PANTHER" id="PTHR32071">
    <property type="entry name" value="TRANSCRIPTIONAL REGULATORY PROTEIN"/>
    <property type="match status" value="1"/>
</dbReference>
<dbReference type="PANTHER" id="PTHR32071:SF57">
    <property type="entry name" value="C4-DICARBOXYLATE TRANSPORT TRANSCRIPTIONAL REGULATORY PROTEIN DCTD"/>
    <property type="match status" value="1"/>
</dbReference>
<keyword evidence="1" id="KW-0547">Nucleotide-binding</keyword>
<evidence type="ECO:0000256" key="4">
    <source>
        <dbReference type="ARBA" id="ARBA00023163"/>
    </source>
</evidence>
<evidence type="ECO:0000313" key="7">
    <source>
        <dbReference type="EMBL" id="RNB87262.1"/>
    </source>
</evidence>
<dbReference type="InterPro" id="IPR000014">
    <property type="entry name" value="PAS"/>
</dbReference>
<dbReference type="Pfam" id="PF02954">
    <property type="entry name" value="HTH_8"/>
    <property type="match status" value="1"/>
</dbReference>
<evidence type="ECO:0000256" key="3">
    <source>
        <dbReference type="ARBA" id="ARBA00023015"/>
    </source>
</evidence>
<name>A0A3M8DGP4_9BACL</name>
<protein>
    <submittedName>
        <fullName evidence="7">PAS domain S-box protein</fullName>
    </submittedName>
</protein>
<evidence type="ECO:0000256" key="2">
    <source>
        <dbReference type="ARBA" id="ARBA00022840"/>
    </source>
</evidence>
<dbReference type="InterPro" id="IPR027417">
    <property type="entry name" value="P-loop_NTPase"/>
</dbReference>
<dbReference type="SUPFAM" id="SSF46689">
    <property type="entry name" value="Homeodomain-like"/>
    <property type="match status" value="1"/>
</dbReference>
<dbReference type="AlphaFoldDB" id="A0A3M8DGP4"/>
<dbReference type="Proteomes" id="UP000271031">
    <property type="component" value="Unassembled WGS sequence"/>
</dbReference>
<comment type="caution">
    <text evidence="7">The sequence shown here is derived from an EMBL/GenBank/DDBJ whole genome shotgun (WGS) entry which is preliminary data.</text>
</comment>
<evidence type="ECO:0000259" key="5">
    <source>
        <dbReference type="PROSITE" id="PS50045"/>
    </source>
</evidence>
<dbReference type="GO" id="GO:0006355">
    <property type="term" value="P:regulation of DNA-templated transcription"/>
    <property type="evidence" value="ECO:0007669"/>
    <property type="project" value="InterPro"/>
</dbReference>
<reference evidence="7 8" key="1">
    <citation type="submission" date="2018-10" db="EMBL/GenBank/DDBJ databases">
        <title>Phylogenomics of Brevibacillus.</title>
        <authorList>
            <person name="Dunlap C."/>
        </authorList>
    </citation>
    <scope>NUCLEOTIDE SEQUENCE [LARGE SCALE GENOMIC DNA]</scope>
    <source>
        <strain evidence="7 8">JCM 15716</strain>
    </source>
</reference>
<dbReference type="NCBIfam" id="TIGR00229">
    <property type="entry name" value="sensory_box"/>
    <property type="match status" value="1"/>
</dbReference>
<dbReference type="SMART" id="SM00382">
    <property type="entry name" value="AAA"/>
    <property type="match status" value="1"/>
</dbReference>
<dbReference type="Gene3D" id="1.10.8.60">
    <property type="match status" value="1"/>
</dbReference>
<keyword evidence="4" id="KW-0804">Transcription</keyword>
<keyword evidence="2" id="KW-0067">ATP-binding</keyword>
<dbReference type="PROSITE" id="PS00688">
    <property type="entry name" value="SIGMA54_INTERACT_3"/>
    <property type="match status" value="1"/>
</dbReference>
<dbReference type="Gene3D" id="3.30.450.20">
    <property type="entry name" value="PAS domain"/>
    <property type="match status" value="1"/>
</dbReference>
<dbReference type="Pfam" id="PF00158">
    <property type="entry name" value="Sigma54_activat"/>
    <property type="match status" value="1"/>
</dbReference>
<dbReference type="InterPro" id="IPR003593">
    <property type="entry name" value="AAA+_ATPase"/>
</dbReference>
<gene>
    <name evidence="7" type="ORF">EDM56_16465</name>
</gene>
<dbReference type="InterPro" id="IPR046342">
    <property type="entry name" value="CBS_dom_sf"/>
</dbReference>
<dbReference type="InterPro" id="IPR025944">
    <property type="entry name" value="Sigma_54_int_dom_CS"/>
</dbReference>
<organism evidence="7 8">
    <name type="scientific">Brevibacillus fluminis</name>
    <dbReference type="NCBI Taxonomy" id="511487"/>
    <lineage>
        <taxon>Bacteria</taxon>
        <taxon>Bacillati</taxon>
        <taxon>Bacillota</taxon>
        <taxon>Bacilli</taxon>
        <taxon>Bacillales</taxon>
        <taxon>Paenibacillaceae</taxon>
        <taxon>Brevibacillus</taxon>
    </lineage>
</organism>
<dbReference type="Pfam" id="PF25601">
    <property type="entry name" value="AAA_lid_14"/>
    <property type="match status" value="1"/>
</dbReference>
<sequence>MKHKLPLLAEVMKSAFPVDRPASDPSWTGLPTVPVDTALTDAAERFGASEELLVVNAQHDIIGYLTKTDALAAIASAYQYLETYFDTIISTVEESISVIDESANIIVWTEGAENIFSVAAADAIGKPITDFFPVDMLMTLKTLQTGESVYRKQHQPREDLFVLINSNPIRLHDRIIGSVAVETDVTSQVRLNQELYHATSKVHSLQQEVAKLSPSADPFYNIKGSSLVIKKITEKIKKVASTKATVLFLGESGVGKELFARATHDIRENPDAPFIAINCGAIAPTLFESELFGYEKGAFSGADQKGKKGMIELARGGTLFLDEVGEMPLDMQVKLLRVLQEKKYYPVGGTKQVEADFRVIAATNKDLAELVKQGQFREDLYYRLNVVTIKIPPLRERIEDIIELCHFFLYEFSMRYNRPINSISQTVMQEMLAYQWPGNIRELRNTVERLVVFATDGIIKEEDLTFPQQAKQKTYASLLPDELINLQQELDVHEKKVILHALELEKGNKLAAAKRLGISRATLYNKMSKLNIPVT</sequence>
<dbReference type="InterPro" id="IPR025662">
    <property type="entry name" value="Sigma_54_int_dom_ATP-bd_1"/>
</dbReference>
<dbReference type="Gene3D" id="1.10.10.60">
    <property type="entry name" value="Homeodomain-like"/>
    <property type="match status" value="1"/>
</dbReference>
<dbReference type="InterPro" id="IPR013767">
    <property type="entry name" value="PAS_fold"/>
</dbReference>
<keyword evidence="8" id="KW-1185">Reference proteome</keyword>
<dbReference type="InterPro" id="IPR035965">
    <property type="entry name" value="PAS-like_dom_sf"/>
</dbReference>
<dbReference type="GO" id="GO:0043565">
    <property type="term" value="F:sequence-specific DNA binding"/>
    <property type="evidence" value="ECO:0007669"/>
    <property type="project" value="InterPro"/>
</dbReference>
<dbReference type="InterPro" id="IPR002078">
    <property type="entry name" value="Sigma_54_int"/>
</dbReference>
<dbReference type="Gene3D" id="3.40.50.300">
    <property type="entry name" value="P-loop containing nucleotide triphosphate hydrolases"/>
    <property type="match status" value="1"/>
</dbReference>
<dbReference type="PROSITE" id="PS50112">
    <property type="entry name" value="PAS"/>
    <property type="match status" value="1"/>
</dbReference>
<dbReference type="GO" id="GO:0005524">
    <property type="term" value="F:ATP binding"/>
    <property type="evidence" value="ECO:0007669"/>
    <property type="project" value="UniProtKB-KW"/>
</dbReference>
<dbReference type="EMBL" id="RHHQ01000012">
    <property type="protein sequence ID" value="RNB87262.1"/>
    <property type="molecule type" value="Genomic_DNA"/>
</dbReference>